<gene>
    <name evidence="1" type="ORF">CWB98_20880</name>
</gene>
<comment type="caution">
    <text evidence="1">The sequence shown here is derived from an EMBL/GenBank/DDBJ whole genome shotgun (WGS) entry which is preliminary data.</text>
</comment>
<protein>
    <submittedName>
        <fullName evidence="1">Uncharacterized protein</fullName>
    </submittedName>
</protein>
<evidence type="ECO:0000313" key="2">
    <source>
        <dbReference type="Proteomes" id="UP000306719"/>
    </source>
</evidence>
<dbReference type="RefSeq" id="WP_138546554.1">
    <property type="nucleotide sequence ID" value="NZ_PNCJ01000043.1"/>
</dbReference>
<name>A0A5S3WU88_9GAMM</name>
<dbReference type="EMBL" id="PNCJ01000043">
    <property type="protein sequence ID" value="TMP32915.1"/>
    <property type="molecule type" value="Genomic_DNA"/>
</dbReference>
<dbReference type="Proteomes" id="UP000306719">
    <property type="component" value="Unassembled WGS sequence"/>
</dbReference>
<dbReference type="AlphaFoldDB" id="A0A5S3WU88"/>
<reference evidence="1 2" key="1">
    <citation type="submission" date="2018-01" db="EMBL/GenBank/DDBJ databases">
        <authorList>
            <person name="Paulsen S."/>
            <person name="Gram L.K."/>
        </authorList>
    </citation>
    <scope>NUCLEOTIDE SEQUENCE [LARGE SCALE GENOMIC DNA]</scope>
    <source>
        <strain evidence="1 2">S2599</strain>
    </source>
</reference>
<dbReference type="OrthoDB" id="9862723at2"/>
<organism evidence="1 2">
    <name type="scientific">Pseudoalteromonas rubra</name>
    <dbReference type="NCBI Taxonomy" id="43658"/>
    <lineage>
        <taxon>Bacteria</taxon>
        <taxon>Pseudomonadati</taxon>
        <taxon>Pseudomonadota</taxon>
        <taxon>Gammaproteobacteria</taxon>
        <taxon>Alteromonadales</taxon>
        <taxon>Pseudoalteromonadaceae</taxon>
        <taxon>Pseudoalteromonas</taxon>
    </lineage>
</organism>
<proteinExistence type="predicted"/>
<evidence type="ECO:0000313" key="1">
    <source>
        <dbReference type="EMBL" id="TMP32915.1"/>
    </source>
</evidence>
<accession>A0A5S3WU88</accession>
<reference evidence="2" key="2">
    <citation type="submission" date="2019-06" db="EMBL/GenBank/DDBJ databases">
        <title>Co-occurence of chitin degradation, pigmentation and bioactivity in marine Pseudoalteromonas.</title>
        <authorList>
            <person name="Sonnenschein E.C."/>
            <person name="Bech P.K."/>
        </authorList>
    </citation>
    <scope>NUCLEOTIDE SEQUENCE [LARGE SCALE GENOMIC DNA]</scope>
    <source>
        <strain evidence="2">S2599</strain>
    </source>
</reference>
<sequence>MAKLPLADMSQEYWTNAVTDAAAAAHGSNDDQISQFYEKLIVHLEPYEFSHLITTLEDWGGGYRSQWNSNDNLFTYALKDGSHYYEAWVIS</sequence>